<keyword evidence="2" id="KW-1185">Reference proteome</keyword>
<dbReference type="Proteomes" id="UP000594638">
    <property type="component" value="Unassembled WGS sequence"/>
</dbReference>
<comment type="caution">
    <text evidence="1">The sequence shown here is derived from an EMBL/GenBank/DDBJ whole genome shotgun (WGS) entry which is preliminary data.</text>
</comment>
<dbReference type="AlphaFoldDB" id="A0A8S0V4Y5"/>
<dbReference type="EMBL" id="CACTIH010009247">
    <property type="protein sequence ID" value="CAA3028258.1"/>
    <property type="molecule type" value="Genomic_DNA"/>
</dbReference>
<protein>
    <submittedName>
        <fullName evidence="1">Uncharacterized protein</fullName>
    </submittedName>
</protein>
<organism evidence="1 2">
    <name type="scientific">Olea europaea subsp. europaea</name>
    <dbReference type="NCBI Taxonomy" id="158383"/>
    <lineage>
        <taxon>Eukaryota</taxon>
        <taxon>Viridiplantae</taxon>
        <taxon>Streptophyta</taxon>
        <taxon>Embryophyta</taxon>
        <taxon>Tracheophyta</taxon>
        <taxon>Spermatophyta</taxon>
        <taxon>Magnoliopsida</taxon>
        <taxon>eudicotyledons</taxon>
        <taxon>Gunneridae</taxon>
        <taxon>Pentapetalae</taxon>
        <taxon>asterids</taxon>
        <taxon>lamiids</taxon>
        <taxon>Lamiales</taxon>
        <taxon>Oleaceae</taxon>
        <taxon>Oleeae</taxon>
        <taxon>Olea</taxon>
    </lineage>
</organism>
<dbReference type="OrthoDB" id="1701283at2759"/>
<name>A0A8S0V4Y5_OLEEU</name>
<dbReference type="Gramene" id="OE9A073966T1">
    <property type="protein sequence ID" value="OE9A073966C1"/>
    <property type="gene ID" value="OE9A073966"/>
</dbReference>
<reference evidence="1 2" key="1">
    <citation type="submission" date="2019-12" db="EMBL/GenBank/DDBJ databases">
        <authorList>
            <person name="Alioto T."/>
            <person name="Alioto T."/>
            <person name="Gomez Garrido J."/>
        </authorList>
    </citation>
    <scope>NUCLEOTIDE SEQUENCE [LARGE SCALE GENOMIC DNA]</scope>
</reference>
<sequence length="69" mass="7892">MVPITNDAKKMQEQEEQIVVQCFLVGLGPEYEVARIQLLTSEALPSLSDIYAHLLRVYKDNDKEQGRTK</sequence>
<accession>A0A8S0V4Y5</accession>
<proteinExistence type="predicted"/>
<evidence type="ECO:0000313" key="1">
    <source>
        <dbReference type="EMBL" id="CAA3028258.1"/>
    </source>
</evidence>
<gene>
    <name evidence="1" type="ORF">OLEA9_A073966</name>
</gene>
<evidence type="ECO:0000313" key="2">
    <source>
        <dbReference type="Proteomes" id="UP000594638"/>
    </source>
</evidence>